<sequence>MPSQQKSKKVAVIGSGISGLGASWLLSEHSPHEITLYEQNDYVGGHTHTVDYVVPSTKNSSIPVDNGFIVYNNLTYPNLFKFFQHKNIQLMKTEMSFSVSRDNGDFEWSGRNLITVFSQLSNLWNIELWKILYDILRFNFHATELMELSEEHEERNMSTGEYLRIHQYSEAFKDNYLLPMTTAIWSTPPDKCTLDIPVLALIQFMYKQNLLQVKGCVDWFTVKGGSRKYVETITPHIKDIRLSTKVVSIKRRPDLSNTESPPIITVVDQSGRADEFDHVILAVHADQALRILGNDATNEEKLVLGGFRFSQNRSVLHSDLSSIGESTYGPVLVTLNPPSELDSRKIFDSQIYDHPKYCLDTISSQKFLSHIQNVPNLQTTFAGAWTGYGFHEDGFTSGIRVATEFLGAKCPFEVIDVTPIRVRKGELTILQEIQKKIWNGVEWTVNNSKPLAVIGITIINVYIQHAYKLVHNYRSISNHARDK</sequence>
<dbReference type="Gene3D" id="3.50.50.60">
    <property type="entry name" value="FAD/NAD(P)-binding domain"/>
    <property type="match status" value="1"/>
</dbReference>
<evidence type="ECO:0000259" key="1">
    <source>
        <dbReference type="Pfam" id="PF01593"/>
    </source>
</evidence>
<dbReference type="InterPro" id="IPR036188">
    <property type="entry name" value="FAD/NAD-bd_sf"/>
</dbReference>
<reference evidence="2" key="1">
    <citation type="submission" date="2021-06" db="EMBL/GenBank/DDBJ databases">
        <authorList>
            <person name="Kallberg Y."/>
            <person name="Tangrot J."/>
            <person name="Rosling A."/>
        </authorList>
    </citation>
    <scope>NUCLEOTIDE SEQUENCE</scope>
    <source>
        <strain evidence="2">AZ414A</strain>
    </source>
</reference>
<dbReference type="Proteomes" id="UP000789706">
    <property type="component" value="Unassembled WGS sequence"/>
</dbReference>
<accession>A0A9N9ALR3</accession>
<dbReference type="OrthoDB" id="5977668at2759"/>
<dbReference type="SUPFAM" id="SSF51905">
    <property type="entry name" value="FAD/NAD(P)-binding domain"/>
    <property type="match status" value="1"/>
</dbReference>
<proteinExistence type="predicted"/>
<dbReference type="Gene3D" id="1.10.405.20">
    <property type="match status" value="1"/>
</dbReference>
<name>A0A9N9ALR3_9GLOM</name>
<dbReference type="InterPro" id="IPR050464">
    <property type="entry name" value="Zeta_carotene_desat/Oxidored"/>
</dbReference>
<dbReference type="PANTHER" id="PTHR42923">
    <property type="entry name" value="PROTOPORPHYRINOGEN OXIDASE"/>
    <property type="match status" value="1"/>
</dbReference>
<dbReference type="InterPro" id="IPR002937">
    <property type="entry name" value="Amino_oxidase"/>
</dbReference>
<dbReference type="PANTHER" id="PTHR42923:SF17">
    <property type="entry name" value="AMINE OXIDASE DOMAIN-CONTAINING PROTEIN"/>
    <property type="match status" value="1"/>
</dbReference>
<keyword evidence="3" id="KW-1185">Reference proteome</keyword>
<organism evidence="2 3">
    <name type="scientific">Diversispora eburnea</name>
    <dbReference type="NCBI Taxonomy" id="1213867"/>
    <lineage>
        <taxon>Eukaryota</taxon>
        <taxon>Fungi</taxon>
        <taxon>Fungi incertae sedis</taxon>
        <taxon>Mucoromycota</taxon>
        <taxon>Glomeromycotina</taxon>
        <taxon>Glomeromycetes</taxon>
        <taxon>Diversisporales</taxon>
        <taxon>Diversisporaceae</taxon>
        <taxon>Diversispora</taxon>
    </lineage>
</organism>
<evidence type="ECO:0000313" key="2">
    <source>
        <dbReference type="EMBL" id="CAG8535407.1"/>
    </source>
</evidence>
<feature type="domain" description="Amine oxidase" evidence="1">
    <location>
        <begin position="17"/>
        <end position="290"/>
    </location>
</feature>
<dbReference type="AlphaFoldDB" id="A0A9N9ALR3"/>
<dbReference type="Pfam" id="PF01593">
    <property type="entry name" value="Amino_oxidase"/>
    <property type="match status" value="1"/>
</dbReference>
<dbReference type="GO" id="GO:0016491">
    <property type="term" value="F:oxidoreductase activity"/>
    <property type="evidence" value="ECO:0007669"/>
    <property type="project" value="InterPro"/>
</dbReference>
<dbReference type="EMBL" id="CAJVPK010000642">
    <property type="protein sequence ID" value="CAG8535407.1"/>
    <property type="molecule type" value="Genomic_DNA"/>
</dbReference>
<evidence type="ECO:0000313" key="3">
    <source>
        <dbReference type="Proteomes" id="UP000789706"/>
    </source>
</evidence>
<protein>
    <submittedName>
        <fullName evidence="2">58_t:CDS:1</fullName>
    </submittedName>
</protein>
<gene>
    <name evidence="2" type="ORF">DEBURN_LOCUS6347</name>
</gene>
<comment type="caution">
    <text evidence="2">The sequence shown here is derived from an EMBL/GenBank/DDBJ whole genome shotgun (WGS) entry which is preliminary data.</text>
</comment>